<comment type="caution">
    <text evidence="2">The sequence shown here is derived from an EMBL/GenBank/DDBJ whole genome shotgun (WGS) entry which is preliminary data.</text>
</comment>
<gene>
    <name evidence="2" type="ORF">POCTA_138.1.T1010068</name>
</gene>
<evidence type="ECO:0000256" key="1">
    <source>
        <dbReference type="SAM" id="MobiDB-lite"/>
    </source>
</evidence>
<dbReference type="AlphaFoldDB" id="A0A8S1WPY9"/>
<reference evidence="2" key="1">
    <citation type="submission" date="2021-01" db="EMBL/GenBank/DDBJ databases">
        <authorList>
            <consortium name="Genoscope - CEA"/>
            <person name="William W."/>
        </authorList>
    </citation>
    <scope>NUCLEOTIDE SEQUENCE</scope>
</reference>
<name>A0A8S1WPY9_PAROT</name>
<dbReference type="Proteomes" id="UP000683925">
    <property type="component" value="Unassembled WGS sequence"/>
</dbReference>
<organism evidence="2 3">
    <name type="scientific">Paramecium octaurelia</name>
    <dbReference type="NCBI Taxonomy" id="43137"/>
    <lineage>
        <taxon>Eukaryota</taxon>
        <taxon>Sar</taxon>
        <taxon>Alveolata</taxon>
        <taxon>Ciliophora</taxon>
        <taxon>Intramacronucleata</taxon>
        <taxon>Oligohymenophorea</taxon>
        <taxon>Peniculida</taxon>
        <taxon>Parameciidae</taxon>
        <taxon>Paramecium</taxon>
    </lineage>
</organism>
<dbReference type="OMA" id="RTAQFIC"/>
<evidence type="ECO:0000313" key="2">
    <source>
        <dbReference type="EMBL" id="CAD8192024.1"/>
    </source>
</evidence>
<feature type="region of interest" description="Disordered" evidence="1">
    <location>
        <begin position="51"/>
        <end position="103"/>
    </location>
</feature>
<protein>
    <submittedName>
        <fullName evidence="2">Uncharacterized protein</fullName>
    </submittedName>
</protein>
<dbReference type="OrthoDB" id="294165at2759"/>
<sequence length="318" mass="37762">MQKRDKSPIIHVNLMKENIHSKPNSLNKSSISSKANLNLVKVLATRRSDMNSLWEPPEDSKQQHSNRFDNYFQRHSTKRSNAQTSRERERDFSDSPKQSPSHYQCAKHFNKAQQRKRTAQFICCFPKCDTHLLCRECKYKIFQCKHDQIVKLTEFIEQPILIFLKADNSKNELVGNLILQQMQLFHKVKYQAEQSKQQLQEYLENIQDQLKMKCQVIQAEFNEKVDFQLKQIRNDIDQLVQTSLVYKDDFENRLNEKDDFIESVKLFKQQSEDPYDQVMNQVNQLQQNLNKIPQLNSTVLELKTDITIKEFNFNKLIT</sequence>
<dbReference type="EMBL" id="CAJJDP010000101">
    <property type="protein sequence ID" value="CAD8192024.1"/>
    <property type="molecule type" value="Genomic_DNA"/>
</dbReference>
<accession>A0A8S1WPY9</accession>
<proteinExistence type="predicted"/>
<evidence type="ECO:0000313" key="3">
    <source>
        <dbReference type="Proteomes" id="UP000683925"/>
    </source>
</evidence>
<keyword evidence="3" id="KW-1185">Reference proteome</keyword>
<feature type="compositionally biased region" description="Basic and acidic residues" evidence="1">
    <location>
        <begin position="85"/>
        <end position="94"/>
    </location>
</feature>